<dbReference type="AlphaFoldDB" id="A0A9W7X1B4"/>
<reference evidence="1" key="1">
    <citation type="submission" date="2021-02" db="EMBL/GenBank/DDBJ databases">
        <title>Comparative genomics reveals that relaxation of natural selection precedes convergent phenotypic evolution of cavefish.</title>
        <authorList>
            <person name="Peng Z."/>
        </authorList>
    </citation>
    <scope>NUCLEOTIDE SEQUENCE</scope>
    <source>
        <tissue evidence="1">Muscle</tissue>
    </source>
</reference>
<evidence type="ECO:0000313" key="2">
    <source>
        <dbReference type="Proteomes" id="UP001059041"/>
    </source>
</evidence>
<comment type="caution">
    <text evidence="1">The sequence shown here is derived from an EMBL/GenBank/DDBJ whole genome shotgun (WGS) entry which is preliminary data.</text>
</comment>
<name>A0A9W7X1B4_TRIRA</name>
<dbReference type="EMBL" id="JAFHDT010000003">
    <property type="protein sequence ID" value="KAI7812183.1"/>
    <property type="molecule type" value="Genomic_DNA"/>
</dbReference>
<protein>
    <submittedName>
        <fullName evidence="1">Uncharacterized protein</fullName>
    </submittedName>
</protein>
<sequence length="151" mass="17251">MIHVHGKSLVEFVKDVFICELLNLCSSKTTLSPRRVDVSPRGRGGCPAGETECFRKGEVKDHLSLIPRRLHQRGFDDDEALAKKNIQGFQLHQEAPANPYEFPSVHSLDLPDSVLSCSCSIFFYHEELKGYVTWIKWFYMMITPVDTDEYG</sequence>
<dbReference type="Proteomes" id="UP001059041">
    <property type="component" value="Linkage Group LG3"/>
</dbReference>
<evidence type="ECO:0000313" key="1">
    <source>
        <dbReference type="EMBL" id="KAI7812183.1"/>
    </source>
</evidence>
<gene>
    <name evidence="1" type="ORF">IRJ41_022461</name>
</gene>
<organism evidence="1 2">
    <name type="scientific">Triplophysa rosa</name>
    <name type="common">Cave loach</name>
    <dbReference type="NCBI Taxonomy" id="992332"/>
    <lineage>
        <taxon>Eukaryota</taxon>
        <taxon>Metazoa</taxon>
        <taxon>Chordata</taxon>
        <taxon>Craniata</taxon>
        <taxon>Vertebrata</taxon>
        <taxon>Euteleostomi</taxon>
        <taxon>Actinopterygii</taxon>
        <taxon>Neopterygii</taxon>
        <taxon>Teleostei</taxon>
        <taxon>Ostariophysi</taxon>
        <taxon>Cypriniformes</taxon>
        <taxon>Nemacheilidae</taxon>
        <taxon>Triplophysa</taxon>
    </lineage>
</organism>
<accession>A0A9W7X1B4</accession>
<proteinExistence type="predicted"/>
<keyword evidence="2" id="KW-1185">Reference proteome</keyword>